<evidence type="ECO:0000256" key="4">
    <source>
        <dbReference type="ARBA" id="ARBA00023186"/>
    </source>
</evidence>
<dbReference type="GO" id="GO:0005524">
    <property type="term" value="F:ATP binding"/>
    <property type="evidence" value="ECO:0007669"/>
    <property type="project" value="UniProtKB-KW"/>
</dbReference>
<dbReference type="InterPro" id="IPR020575">
    <property type="entry name" value="Hsp90_N"/>
</dbReference>
<evidence type="ECO:0000256" key="2">
    <source>
        <dbReference type="ARBA" id="ARBA00022741"/>
    </source>
</evidence>
<dbReference type="GO" id="GO:0016887">
    <property type="term" value="F:ATP hydrolysis activity"/>
    <property type="evidence" value="ECO:0007669"/>
    <property type="project" value="InterPro"/>
</dbReference>
<name>A0A087FYC9_ARAAL</name>
<dbReference type="Gene3D" id="3.30.565.10">
    <property type="entry name" value="Histidine kinase-like ATPase, C-terminal domain"/>
    <property type="match status" value="1"/>
</dbReference>
<protein>
    <submittedName>
        <fullName evidence="5">Uncharacterized protein</fullName>
    </submittedName>
</protein>
<accession>A0A087FYC9</accession>
<evidence type="ECO:0000313" key="5">
    <source>
        <dbReference type="EMBL" id="KFK22631.1"/>
    </source>
</evidence>
<evidence type="ECO:0000313" key="6">
    <source>
        <dbReference type="Proteomes" id="UP000029120"/>
    </source>
</evidence>
<dbReference type="InterPro" id="IPR001404">
    <property type="entry name" value="Hsp90_fam"/>
</dbReference>
<dbReference type="eggNOG" id="KOG0019">
    <property type="taxonomic scope" value="Eukaryota"/>
</dbReference>
<organism evidence="5 6">
    <name type="scientific">Arabis alpina</name>
    <name type="common">Alpine rock-cress</name>
    <dbReference type="NCBI Taxonomy" id="50452"/>
    <lineage>
        <taxon>Eukaryota</taxon>
        <taxon>Viridiplantae</taxon>
        <taxon>Streptophyta</taxon>
        <taxon>Embryophyta</taxon>
        <taxon>Tracheophyta</taxon>
        <taxon>Spermatophyta</taxon>
        <taxon>Magnoliopsida</taxon>
        <taxon>eudicotyledons</taxon>
        <taxon>Gunneridae</taxon>
        <taxon>Pentapetalae</taxon>
        <taxon>rosids</taxon>
        <taxon>malvids</taxon>
        <taxon>Brassicales</taxon>
        <taxon>Brassicaceae</taxon>
        <taxon>Arabideae</taxon>
        <taxon>Arabis</taxon>
    </lineage>
</organism>
<dbReference type="EMBL" id="KL987202">
    <property type="protein sequence ID" value="KFK22631.1"/>
    <property type="molecule type" value="Genomic_DNA"/>
</dbReference>
<comment type="similarity">
    <text evidence="1">Belongs to the heat shock protein 90 family.</text>
</comment>
<dbReference type="GO" id="GO:0140662">
    <property type="term" value="F:ATP-dependent protein folding chaperone"/>
    <property type="evidence" value="ECO:0007669"/>
    <property type="project" value="InterPro"/>
</dbReference>
<reference evidence="6" key="1">
    <citation type="journal article" date="2015" name="Nat. Plants">
        <title>Genome expansion of Arabis alpina linked with retrotransposition and reduced symmetric DNA methylation.</title>
        <authorList>
            <person name="Willing E.M."/>
            <person name="Rawat V."/>
            <person name="Mandakova T."/>
            <person name="Maumus F."/>
            <person name="James G.V."/>
            <person name="Nordstroem K.J."/>
            <person name="Becker C."/>
            <person name="Warthmann N."/>
            <person name="Chica C."/>
            <person name="Szarzynska B."/>
            <person name="Zytnicki M."/>
            <person name="Albani M.C."/>
            <person name="Kiefer C."/>
            <person name="Bergonzi S."/>
            <person name="Castaings L."/>
            <person name="Mateos J.L."/>
            <person name="Berns M.C."/>
            <person name="Bujdoso N."/>
            <person name="Piofczyk T."/>
            <person name="de Lorenzo L."/>
            <person name="Barrero-Sicilia C."/>
            <person name="Mateos I."/>
            <person name="Piednoel M."/>
            <person name="Hagmann J."/>
            <person name="Chen-Min-Tao R."/>
            <person name="Iglesias-Fernandez R."/>
            <person name="Schuster S.C."/>
            <person name="Alonso-Blanco C."/>
            <person name="Roudier F."/>
            <person name="Carbonero P."/>
            <person name="Paz-Ares J."/>
            <person name="Davis S.J."/>
            <person name="Pecinka A."/>
            <person name="Quesneville H."/>
            <person name="Colot V."/>
            <person name="Lysak M.A."/>
            <person name="Weigel D."/>
            <person name="Coupland G."/>
            <person name="Schneeberger K."/>
        </authorList>
    </citation>
    <scope>NUCLEOTIDE SEQUENCE [LARGE SCALE GENOMIC DNA]</scope>
    <source>
        <strain evidence="6">cv. Pajares</strain>
    </source>
</reference>
<evidence type="ECO:0000256" key="1">
    <source>
        <dbReference type="ARBA" id="ARBA00008239"/>
    </source>
</evidence>
<dbReference type="OrthoDB" id="28737at2759"/>
<dbReference type="Gramene" id="KFK22631">
    <property type="protein sequence ID" value="KFK22631"/>
    <property type="gene ID" value="AALP_AAs45060U000400"/>
</dbReference>
<dbReference type="PRINTS" id="PR00775">
    <property type="entry name" value="HEATSHOCK90"/>
</dbReference>
<keyword evidence="3" id="KW-0067">ATP-binding</keyword>
<dbReference type="AlphaFoldDB" id="A0A087FYC9"/>
<dbReference type="InterPro" id="IPR036890">
    <property type="entry name" value="HATPase_C_sf"/>
</dbReference>
<keyword evidence="4" id="KW-0143">Chaperone</keyword>
<sequence length="96" mass="10613">MIEQGLEGNQPADLSKHILHGLFPPMILRLSILLDKFSLTDKSKLDGQSKLFIRLVPDKTNKTLSIIHNGISMTKAYLVNNLGIIARSGTNTPSWS</sequence>
<proteinExistence type="inferred from homology"/>
<dbReference type="PANTHER" id="PTHR11528">
    <property type="entry name" value="HEAT SHOCK PROTEIN 90 FAMILY MEMBER"/>
    <property type="match status" value="1"/>
</dbReference>
<keyword evidence="6" id="KW-1185">Reference proteome</keyword>
<evidence type="ECO:0000256" key="3">
    <source>
        <dbReference type="ARBA" id="ARBA00022840"/>
    </source>
</evidence>
<keyword evidence="2" id="KW-0547">Nucleotide-binding</keyword>
<dbReference type="GO" id="GO:0051082">
    <property type="term" value="F:unfolded protein binding"/>
    <property type="evidence" value="ECO:0007669"/>
    <property type="project" value="InterPro"/>
</dbReference>
<dbReference type="SUPFAM" id="SSF55874">
    <property type="entry name" value="ATPase domain of HSP90 chaperone/DNA topoisomerase II/histidine kinase"/>
    <property type="match status" value="1"/>
</dbReference>
<gene>
    <name evidence="5" type="ORF">AALP_AAs45060U000400</name>
</gene>
<dbReference type="Proteomes" id="UP000029120">
    <property type="component" value="Unassembled WGS sequence"/>
</dbReference>